<dbReference type="PRINTS" id="PR00792">
    <property type="entry name" value="PEPSIN"/>
</dbReference>
<dbReference type="InterPro" id="IPR032799">
    <property type="entry name" value="TAXi_C"/>
</dbReference>
<evidence type="ECO:0000313" key="4">
    <source>
        <dbReference type="Proteomes" id="UP001642487"/>
    </source>
</evidence>
<dbReference type="InterPro" id="IPR032861">
    <property type="entry name" value="TAXi_N"/>
</dbReference>
<evidence type="ECO:0000259" key="2">
    <source>
        <dbReference type="PROSITE" id="PS51767"/>
    </source>
</evidence>
<dbReference type="PANTHER" id="PTHR13683:SF316">
    <property type="entry name" value="ASPARTYL PROTEASE APCB1"/>
    <property type="match status" value="1"/>
</dbReference>
<dbReference type="SUPFAM" id="SSF50630">
    <property type="entry name" value="Acid proteases"/>
    <property type="match status" value="1"/>
</dbReference>
<dbReference type="PANTHER" id="PTHR13683">
    <property type="entry name" value="ASPARTYL PROTEASES"/>
    <property type="match status" value="1"/>
</dbReference>
<dbReference type="Pfam" id="PF14543">
    <property type="entry name" value="TAXi_N"/>
    <property type="match status" value="1"/>
</dbReference>
<accession>A0ABP0XXE5</accession>
<dbReference type="PROSITE" id="PS51767">
    <property type="entry name" value="PEPTIDASE_A1"/>
    <property type="match status" value="1"/>
</dbReference>
<protein>
    <recommendedName>
        <fullName evidence="2">Peptidase A1 domain-containing protein</fullName>
    </recommendedName>
</protein>
<organism evidence="3 4">
    <name type="scientific">Citrullus colocynthis</name>
    <name type="common">colocynth</name>
    <dbReference type="NCBI Taxonomy" id="252529"/>
    <lineage>
        <taxon>Eukaryota</taxon>
        <taxon>Viridiplantae</taxon>
        <taxon>Streptophyta</taxon>
        <taxon>Embryophyta</taxon>
        <taxon>Tracheophyta</taxon>
        <taxon>Spermatophyta</taxon>
        <taxon>Magnoliopsida</taxon>
        <taxon>eudicotyledons</taxon>
        <taxon>Gunneridae</taxon>
        <taxon>Pentapetalae</taxon>
        <taxon>rosids</taxon>
        <taxon>fabids</taxon>
        <taxon>Cucurbitales</taxon>
        <taxon>Cucurbitaceae</taxon>
        <taxon>Benincaseae</taxon>
        <taxon>Citrullus</taxon>
    </lineage>
</organism>
<evidence type="ECO:0000313" key="3">
    <source>
        <dbReference type="EMBL" id="CAK9312175.1"/>
    </source>
</evidence>
<sequence>MESDKIKGVVVITLPPPDNPSLGKSITAFTLTDDFPEPPRESVAVGQEVQETNSNHLTLQPNLPKAPSNQPSIPLSRELFAGTPRKLVVLLSIALVSIYLYSSNFPETLQELRSSEKNDEDRRTSLLFPLYFETELGDTSDFQLKLGRTVGVNKDDLGAKFNDVLGVSKSSKLISATLKSDSSAVFPVRGDIYPDGLYYTYIMVGEPPRPYFLDIDTGSDLTWVQCDAPCTSCGKGRNPLYKPKRENVVSLKDSLCMEVQRNYDGGQCATCHQCDYEVQYADQSSSLGVLVKDEFTLRFSNGSLNKLNAIFGCAYDQQGLLLKTLSKTDGILGLSRAKVSLPSQLASQGIINNVVGHCLTGDPAGGGYLFLGDDFVPQWGMAWVAMLDSPSIDFYQTKVVRIDYGSSSLSLDTWGSNRERVVFDSGSSYTYFTKEAYSQLVANLEELSAFGLIIQDSSDTICWKTESSIRSVKDVKQFFKPLTLQFGSRFWVVSTKLVIPPENYLLINKEGNVCLGILDGSQVHDGSTIILGDNALRGKLVVYDNVNQRIGWTSSDCHNPRKIKRLPLF</sequence>
<dbReference type="Proteomes" id="UP001642487">
    <property type="component" value="Chromosome 10"/>
</dbReference>
<dbReference type="InterPro" id="IPR021109">
    <property type="entry name" value="Peptidase_aspartic_dom_sf"/>
</dbReference>
<gene>
    <name evidence="3" type="ORF">CITCOLO1_LOCUS3855</name>
</gene>
<name>A0ABP0XXE5_9ROSI</name>
<keyword evidence="4" id="KW-1185">Reference proteome</keyword>
<dbReference type="EMBL" id="OZ021744">
    <property type="protein sequence ID" value="CAK9312175.1"/>
    <property type="molecule type" value="Genomic_DNA"/>
</dbReference>
<evidence type="ECO:0000256" key="1">
    <source>
        <dbReference type="ARBA" id="ARBA00007447"/>
    </source>
</evidence>
<proteinExistence type="inferred from homology"/>
<dbReference type="Gene3D" id="2.40.70.10">
    <property type="entry name" value="Acid Proteases"/>
    <property type="match status" value="2"/>
</dbReference>
<reference evidence="3 4" key="1">
    <citation type="submission" date="2024-03" db="EMBL/GenBank/DDBJ databases">
        <authorList>
            <person name="Gkanogiannis A."/>
            <person name="Becerra Lopez-Lavalle L."/>
        </authorList>
    </citation>
    <scope>NUCLEOTIDE SEQUENCE [LARGE SCALE GENOMIC DNA]</scope>
</reference>
<dbReference type="InterPro" id="IPR033121">
    <property type="entry name" value="PEPTIDASE_A1"/>
</dbReference>
<feature type="domain" description="Peptidase A1" evidence="2">
    <location>
        <begin position="198"/>
        <end position="553"/>
    </location>
</feature>
<dbReference type="InterPro" id="IPR001461">
    <property type="entry name" value="Aspartic_peptidase_A1"/>
</dbReference>
<comment type="similarity">
    <text evidence="1">Belongs to the peptidase A1 family.</text>
</comment>
<dbReference type="Pfam" id="PF14541">
    <property type="entry name" value="TAXi_C"/>
    <property type="match status" value="1"/>
</dbReference>